<keyword evidence="3" id="KW-1185">Reference proteome</keyword>
<organism evidence="2 3">
    <name type="scientific">Shewanella youngdeokensis</name>
    <dbReference type="NCBI Taxonomy" id="2999068"/>
    <lineage>
        <taxon>Bacteria</taxon>
        <taxon>Pseudomonadati</taxon>
        <taxon>Pseudomonadota</taxon>
        <taxon>Gammaproteobacteria</taxon>
        <taxon>Alteromonadales</taxon>
        <taxon>Shewanellaceae</taxon>
        <taxon>Shewanella</taxon>
    </lineage>
</organism>
<sequence length="107" mass="11896">MTIVLTVVGFLWLMLSSSFFVAENDNSDIALSSVFSAINGTQNVELNTLGPCDFYDHFWPVCFNDPSLSAVLLLLLSVILLPLVFKTLYFILDVPTLPQPRRNNIAS</sequence>
<proteinExistence type="predicted"/>
<gene>
    <name evidence="2" type="ORF">RGE70_13885</name>
</gene>
<evidence type="ECO:0000313" key="3">
    <source>
        <dbReference type="Proteomes" id="UP001529491"/>
    </source>
</evidence>
<keyword evidence="1" id="KW-0812">Transmembrane</keyword>
<reference evidence="2 3" key="1">
    <citation type="submission" date="2023-10" db="EMBL/GenBank/DDBJ databases">
        <title>Complete genome sequence of Shewanella sp. DAU334.</title>
        <authorList>
            <person name="Lee Y.-S."/>
            <person name="Jeong H.-R."/>
            <person name="Hwang E.-J."/>
            <person name="Choi Y.-L."/>
            <person name="Kim G.-D."/>
        </authorList>
    </citation>
    <scope>NUCLEOTIDE SEQUENCE [LARGE SCALE GENOMIC DNA]</scope>
    <source>
        <strain evidence="2 3">DAU334</strain>
    </source>
</reference>
<evidence type="ECO:0000313" key="2">
    <source>
        <dbReference type="EMBL" id="WOT04403.1"/>
    </source>
</evidence>
<feature type="transmembrane region" description="Helical" evidence="1">
    <location>
        <begin position="68"/>
        <end position="92"/>
    </location>
</feature>
<keyword evidence="1" id="KW-1133">Transmembrane helix</keyword>
<dbReference type="EMBL" id="CP136522">
    <property type="protein sequence ID" value="WOT04403.1"/>
    <property type="molecule type" value="Genomic_DNA"/>
</dbReference>
<name>A0ABZ0JVR8_9GAMM</name>
<evidence type="ECO:0000256" key="1">
    <source>
        <dbReference type="SAM" id="Phobius"/>
    </source>
</evidence>
<accession>A0ABZ0JVR8</accession>
<dbReference type="RefSeq" id="WP_310472034.1">
    <property type="nucleotide sequence ID" value="NZ_CP136522.1"/>
</dbReference>
<protein>
    <submittedName>
        <fullName evidence="2">Uncharacterized protein</fullName>
    </submittedName>
</protein>
<dbReference type="Proteomes" id="UP001529491">
    <property type="component" value="Chromosome"/>
</dbReference>
<keyword evidence="1" id="KW-0472">Membrane</keyword>